<evidence type="ECO:0000313" key="1">
    <source>
        <dbReference type="EMBL" id="VFQ73279.1"/>
    </source>
</evidence>
<gene>
    <name evidence="1" type="ORF">CCAM_LOCUS15055</name>
</gene>
<dbReference type="Proteomes" id="UP000595140">
    <property type="component" value="Unassembled WGS sequence"/>
</dbReference>
<dbReference type="EMBL" id="OOIL02001171">
    <property type="protein sequence ID" value="VFQ73279.1"/>
    <property type="molecule type" value="Genomic_DNA"/>
</dbReference>
<organism evidence="1 2">
    <name type="scientific">Cuscuta campestris</name>
    <dbReference type="NCBI Taxonomy" id="132261"/>
    <lineage>
        <taxon>Eukaryota</taxon>
        <taxon>Viridiplantae</taxon>
        <taxon>Streptophyta</taxon>
        <taxon>Embryophyta</taxon>
        <taxon>Tracheophyta</taxon>
        <taxon>Spermatophyta</taxon>
        <taxon>Magnoliopsida</taxon>
        <taxon>eudicotyledons</taxon>
        <taxon>Gunneridae</taxon>
        <taxon>Pentapetalae</taxon>
        <taxon>asterids</taxon>
        <taxon>lamiids</taxon>
        <taxon>Solanales</taxon>
        <taxon>Convolvulaceae</taxon>
        <taxon>Cuscuteae</taxon>
        <taxon>Cuscuta</taxon>
        <taxon>Cuscuta subgen. Grammica</taxon>
        <taxon>Cuscuta sect. Cleistogrammica</taxon>
    </lineage>
</organism>
<reference evidence="1 2" key="1">
    <citation type="submission" date="2018-04" db="EMBL/GenBank/DDBJ databases">
        <authorList>
            <person name="Vogel A."/>
        </authorList>
    </citation>
    <scope>NUCLEOTIDE SEQUENCE [LARGE SCALE GENOMIC DNA]</scope>
</reference>
<proteinExistence type="predicted"/>
<sequence length="78" mass="9602">MVQELERFLQKQSQFMGRNGFLEAVGLKQRRQRNLWEHCRLRMEKVKVVTRVLFMFFNIRHSSAVYVKIDDIKMLRMR</sequence>
<accession>A0A484LAN1</accession>
<dbReference type="AlphaFoldDB" id="A0A484LAN1"/>
<evidence type="ECO:0000313" key="2">
    <source>
        <dbReference type="Proteomes" id="UP000595140"/>
    </source>
</evidence>
<protein>
    <submittedName>
        <fullName evidence="1">Uncharacterized protein</fullName>
    </submittedName>
</protein>
<name>A0A484LAN1_9ASTE</name>
<keyword evidence="2" id="KW-1185">Reference proteome</keyword>